<dbReference type="Proteomes" id="UP000830671">
    <property type="component" value="Chromosome 7"/>
</dbReference>
<proteinExistence type="predicted"/>
<dbReference type="KEGG" id="clup:CLUP02_14196"/>
<name>A0A9Q8WMH8_9PEZI</name>
<dbReference type="EMBL" id="CP019479">
    <property type="protein sequence ID" value="UQC88671.1"/>
    <property type="molecule type" value="Genomic_DNA"/>
</dbReference>
<protein>
    <submittedName>
        <fullName evidence="1">Uncharacterized protein</fullName>
    </submittedName>
</protein>
<organism evidence="1 2">
    <name type="scientific">Colletotrichum lupini</name>
    <dbReference type="NCBI Taxonomy" id="145971"/>
    <lineage>
        <taxon>Eukaryota</taxon>
        <taxon>Fungi</taxon>
        <taxon>Dikarya</taxon>
        <taxon>Ascomycota</taxon>
        <taxon>Pezizomycotina</taxon>
        <taxon>Sordariomycetes</taxon>
        <taxon>Hypocreomycetidae</taxon>
        <taxon>Glomerellales</taxon>
        <taxon>Glomerellaceae</taxon>
        <taxon>Colletotrichum</taxon>
        <taxon>Colletotrichum acutatum species complex</taxon>
    </lineage>
</organism>
<reference evidence="1" key="1">
    <citation type="journal article" date="2021" name="Mol. Plant Microbe Interact.">
        <title>Complete Genome Sequence of the Plant-Pathogenic Fungus Colletotrichum lupini.</title>
        <authorList>
            <person name="Baroncelli R."/>
            <person name="Pensec F."/>
            <person name="Da Lio D."/>
            <person name="Boufleur T."/>
            <person name="Vicente I."/>
            <person name="Sarrocco S."/>
            <person name="Picot A."/>
            <person name="Baraldi E."/>
            <person name="Sukno S."/>
            <person name="Thon M."/>
            <person name="Le Floch G."/>
        </authorList>
    </citation>
    <scope>NUCLEOTIDE SEQUENCE</scope>
    <source>
        <strain evidence="1">IMI 504893</strain>
    </source>
</reference>
<accession>A0A9Q8WMH8</accession>
<dbReference type="GeneID" id="73348138"/>
<dbReference type="AlphaFoldDB" id="A0A9Q8WMH8"/>
<evidence type="ECO:0000313" key="2">
    <source>
        <dbReference type="Proteomes" id="UP000830671"/>
    </source>
</evidence>
<gene>
    <name evidence="1" type="ORF">CLUP02_14196</name>
</gene>
<dbReference type="RefSeq" id="XP_049150274.1">
    <property type="nucleotide sequence ID" value="XM_049293128.1"/>
</dbReference>
<keyword evidence="2" id="KW-1185">Reference proteome</keyword>
<sequence>MTSTEIAPQFDWPFPKVRGIAIILKDDSLSFLRYFIFYEKFLNSTQKRHLRPQEKHDFTMAYNESRLRVKRVVRSYGQYPKPTTLSPPTSPTSEARFPALLRLLRELRDMIYEYSDTGPLQNRLWVNLSYIYSELHWKRVGTIRNEVMDTFFAKSDFQFEPSTWFSLANLNNPI</sequence>
<evidence type="ECO:0000313" key="1">
    <source>
        <dbReference type="EMBL" id="UQC88671.1"/>
    </source>
</evidence>